<comment type="caution">
    <text evidence="1">The sequence shown here is derived from an EMBL/GenBank/DDBJ whole genome shotgun (WGS) entry which is preliminary data.</text>
</comment>
<dbReference type="Proteomes" id="UP000241771">
    <property type="component" value="Unassembled WGS sequence"/>
</dbReference>
<accession>A0A2T3NN36</accession>
<reference evidence="1 2" key="1">
    <citation type="submission" date="2018-01" db="EMBL/GenBank/DDBJ databases">
        <title>Whole genome sequencing of Histamine producing bacteria.</title>
        <authorList>
            <person name="Butler K."/>
        </authorList>
    </citation>
    <scope>NUCLEOTIDE SEQUENCE [LARGE SCALE GENOMIC DNA]</scope>
    <source>
        <strain evidence="1 2">DSM 100436</strain>
    </source>
</reference>
<proteinExistence type="predicted"/>
<keyword evidence="2" id="KW-1185">Reference proteome</keyword>
<gene>
    <name evidence="1" type="ORF">C9I98_20365</name>
</gene>
<organism evidence="1 2">
    <name type="scientific">Photobacterium sanctipauli</name>
    <dbReference type="NCBI Taxonomy" id="1342794"/>
    <lineage>
        <taxon>Bacteria</taxon>
        <taxon>Pseudomonadati</taxon>
        <taxon>Pseudomonadota</taxon>
        <taxon>Gammaproteobacteria</taxon>
        <taxon>Vibrionales</taxon>
        <taxon>Vibrionaceae</taxon>
        <taxon>Photobacterium</taxon>
    </lineage>
</organism>
<dbReference type="AlphaFoldDB" id="A0A2T3NN36"/>
<dbReference type="RefSeq" id="WP_107272419.1">
    <property type="nucleotide sequence ID" value="NZ_PYMA01000016.1"/>
</dbReference>
<protein>
    <submittedName>
        <fullName evidence="1">Uncharacterized protein</fullName>
    </submittedName>
</protein>
<sequence>MRDIHEFNAHLELQHIFLEANAERYHSLRQYFEAYYCYSHKLTTRQGKPDWEQIFSFASCSQQAAMIQASKANHRKETVRELRVPLSVLTGKLKTLVRDEQLTLEAVKQLLDSTLEYVVISRAEWQVLKKNGWLEAMPPAFYQSSHPNYQDTNLRFELAGITF</sequence>
<evidence type="ECO:0000313" key="1">
    <source>
        <dbReference type="EMBL" id="PSW16902.1"/>
    </source>
</evidence>
<evidence type="ECO:0000313" key="2">
    <source>
        <dbReference type="Proteomes" id="UP000241771"/>
    </source>
</evidence>
<dbReference type="EMBL" id="PYMA01000016">
    <property type="protein sequence ID" value="PSW16902.1"/>
    <property type="molecule type" value="Genomic_DNA"/>
</dbReference>
<name>A0A2T3NN36_9GAMM</name>